<dbReference type="PATRIC" id="fig|1150600.3.peg.1204"/>
<dbReference type="NCBIfam" id="TIGR01784">
    <property type="entry name" value="T_den_put_tspse"/>
    <property type="match status" value="1"/>
</dbReference>
<dbReference type="eggNOG" id="COG5464">
    <property type="taxonomic scope" value="Bacteria"/>
</dbReference>
<dbReference type="EMBL" id="AQPN01000045">
    <property type="protein sequence ID" value="EOR95620.1"/>
    <property type="molecule type" value="Genomic_DNA"/>
</dbReference>
<dbReference type="RefSeq" id="WP_016194467.1">
    <property type="nucleotide sequence ID" value="NZ_AQPN01000045.1"/>
</dbReference>
<proteinExistence type="predicted"/>
<dbReference type="AlphaFoldDB" id="R9GVT2"/>
<evidence type="ECO:0008006" key="3">
    <source>
        <dbReference type="Google" id="ProtNLM"/>
    </source>
</evidence>
<dbReference type="InterPro" id="IPR010106">
    <property type="entry name" value="RpnA"/>
</dbReference>
<gene>
    <name evidence="1" type="ORF">ADIARSV_1226</name>
</gene>
<dbReference type="Proteomes" id="UP000014174">
    <property type="component" value="Unassembled WGS sequence"/>
</dbReference>
<keyword evidence="2" id="KW-1185">Reference proteome</keyword>
<protein>
    <recommendedName>
        <fullName evidence="3">Transposase</fullName>
    </recommendedName>
</protein>
<accession>R9GVT2</accession>
<reference evidence="1 2" key="1">
    <citation type="journal article" date="2013" name="Genome Announc.">
        <title>Draft Genome Sequence of Arcticibacter svalbardensis Strain MN12-7T, a Member of the Family Sphingobacteriaceae Isolated from an Arctic Soil Sample.</title>
        <authorList>
            <person name="Shivaji S."/>
            <person name="Ara S."/>
            <person name="Prasad S."/>
            <person name="Manasa B.P."/>
            <person name="Begum Z."/>
            <person name="Singh A."/>
            <person name="Kumar Pinnaka A."/>
        </authorList>
    </citation>
    <scope>NUCLEOTIDE SEQUENCE [LARGE SCALE GENOMIC DNA]</scope>
    <source>
        <strain evidence="1 2">MN12-7</strain>
    </source>
</reference>
<dbReference type="PANTHER" id="PTHR41317">
    <property type="entry name" value="PD-(D_E)XK NUCLEASE FAMILY TRANSPOSASE"/>
    <property type="match status" value="1"/>
</dbReference>
<evidence type="ECO:0000313" key="2">
    <source>
        <dbReference type="Proteomes" id="UP000014174"/>
    </source>
</evidence>
<dbReference type="Pfam" id="PF12784">
    <property type="entry name" value="PDDEXK_2"/>
    <property type="match status" value="1"/>
</dbReference>
<name>R9GVT2_9SPHI</name>
<sequence length="294" mass="34736">MKLTINRYIDPLTDWGFKRLFGSERNKDFLKDFLNDLFEGEKHIADIEYLPNNHTADPLDSNQTILDLTCTDHTGEQFIVELQCGKKHCFRERSLYNTSRLIHEKFSVGKESNSYELKDVYLIAILDFNLEQVFFKKYLHDICLMDKETGEVFSNKLRYKFLELPNFIKRPDELETGLDRWFYLLKHMSHLERRPPFFNKRIFEKVFQVSKISTLTKVEQIAYSESLKQKQEYENVFSNAGQEAEKRKYTEGKQEGIQATKIETARKLKGKGYSFTDISELTDLSILEVEKLLC</sequence>
<dbReference type="PANTHER" id="PTHR41317:SF1">
    <property type="entry name" value="PD-(D_E)XK NUCLEASE FAMILY TRANSPOSASE"/>
    <property type="match status" value="1"/>
</dbReference>
<organism evidence="1 2">
    <name type="scientific">Arcticibacter svalbardensis MN12-7</name>
    <dbReference type="NCBI Taxonomy" id="1150600"/>
    <lineage>
        <taxon>Bacteria</taxon>
        <taxon>Pseudomonadati</taxon>
        <taxon>Bacteroidota</taxon>
        <taxon>Sphingobacteriia</taxon>
        <taxon>Sphingobacteriales</taxon>
        <taxon>Sphingobacteriaceae</taxon>
        <taxon>Arcticibacter</taxon>
    </lineage>
</organism>
<comment type="caution">
    <text evidence="1">The sequence shown here is derived from an EMBL/GenBank/DDBJ whole genome shotgun (WGS) entry which is preliminary data.</text>
</comment>
<dbReference type="OrthoDB" id="9803508at2"/>
<dbReference type="STRING" id="1150600.ADIARSV_1226"/>
<evidence type="ECO:0000313" key="1">
    <source>
        <dbReference type="EMBL" id="EOR95620.1"/>
    </source>
</evidence>